<evidence type="ECO:0000313" key="1">
    <source>
        <dbReference type="EnsemblPlants" id="AVESA.00010b.r2.3AG0443070.1.CDS.1"/>
    </source>
</evidence>
<name>A0ACD5VJP3_AVESA</name>
<dbReference type="Proteomes" id="UP001732700">
    <property type="component" value="Chromosome 3A"/>
</dbReference>
<keyword evidence="2" id="KW-1185">Reference proteome</keyword>
<reference evidence="1" key="1">
    <citation type="submission" date="2021-05" db="EMBL/GenBank/DDBJ databases">
        <authorList>
            <person name="Scholz U."/>
            <person name="Mascher M."/>
            <person name="Fiebig A."/>
        </authorList>
    </citation>
    <scope>NUCLEOTIDE SEQUENCE [LARGE SCALE GENOMIC DNA]</scope>
</reference>
<organism evidence="1 2">
    <name type="scientific">Avena sativa</name>
    <name type="common">Oat</name>
    <dbReference type="NCBI Taxonomy" id="4498"/>
    <lineage>
        <taxon>Eukaryota</taxon>
        <taxon>Viridiplantae</taxon>
        <taxon>Streptophyta</taxon>
        <taxon>Embryophyta</taxon>
        <taxon>Tracheophyta</taxon>
        <taxon>Spermatophyta</taxon>
        <taxon>Magnoliopsida</taxon>
        <taxon>Liliopsida</taxon>
        <taxon>Poales</taxon>
        <taxon>Poaceae</taxon>
        <taxon>BOP clade</taxon>
        <taxon>Pooideae</taxon>
        <taxon>Poodae</taxon>
        <taxon>Poeae</taxon>
        <taxon>Poeae Chloroplast Group 1 (Aveneae type)</taxon>
        <taxon>Aveninae</taxon>
        <taxon>Avena</taxon>
    </lineage>
</organism>
<reference evidence="1" key="2">
    <citation type="submission" date="2025-09" db="UniProtKB">
        <authorList>
            <consortium name="EnsemblPlants"/>
        </authorList>
    </citation>
    <scope>IDENTIFICATION</scope>
</reference>
<sequence length="939" mass="103142">MAPPSPKNPNLYSYHLCVLLLVSTTTLSAAISTSYSTLCPSSLTPAQDIQTDHDDILSLTRSFQISTGYFSGGDGNLFSADDDDLYNSYRSFSLFPHGASRTSDKAIVHLTATLTITGPRRLAYTSRGHRHNYTVPVSISFILDGYYSPVSFQLCMVGSGTEQSADGSLKHYPDVALRLRVPSPPSLADPFVTGTLKGSDDFGTIHLLAYAEGDDYKYRSESSKHAACRTPRQTAIRGSFQALGGNGSAWCAHLKEQLVTSYRLEHSGATGPLLGRLRESRKMDVNQMQCTEDGAVRAYVVFSNHTAGSERHGFYYYRQRRFLVDEEAVVAEGRWDFVRGVLCLKACRVARSVSAPSALASVREDECGIGMSFWFPAVWTMRDRSVVAGMLWNSTQETTPSGNTAGVITASSIEMTDHDQIILDVAGNHRSSNLSDVKYSYNDTMLEEAKNHYHLKFKKEIKIKGSHSFPGKGNYTYRDFEFRFFGEGMGGNGQAYPVTIGSVMVVGDRLAADDSFSHRHAELENGLLKVSYDIQYSAPREEPRITNGSYMLTPEEQERVSAEGVYDPEKGILCMVGCREHNGSTECQILVTVKFSSLHAGGHEHGRGVISSLRDNKTDPLFFEKIDIRLYGMYSHQVSEAISRMDLESVLLVASATLSCVFAVLQILHTKRNPEAAAATSVTMLAILTLGYLTPLVLNFEAMFRSRRSRYFGYSMAGPLEIKEVMMRVPILVAFVLQLRLLQLAWSGRRRPADQTPPPPPPVVSERIVLQICLPLYLLGAVLAATVHVIKVRAAAEHPLVVRVGGEPATIWEDLVSYAGLILDGFLLPQVILNASLAGAGSAGARAISPWFYIGCTMNRAMPHVYDVVRGRIFEQSISPSDLYASPRGDLFGVAWDVVIPCGAALLAALLFLQQRRRGAASLPSRRKASGGYELVSNI</sequence>
<evidence type="ECO:0000313" key="2">
    <source>
        <dbReference type="Proteomes" id="UP001732700"/>
    </source>
</evidence>
<dbReference type="EnsemblPlants" id="AVESA.00010b.r2.3AG0443070.1">
    <property type="protein sequence ID" value="AVESA.00010b.r2.3AG0443070.1.CDS.1"/>
    <property type="gene ID" value="AVESA.00010b.r2.3AG0443070"/>
</dbReference>
<protein>
    <submittedName>
        <fullName evidence="1">Uncharacterized protein</fullName>
    </submittedName>
</protein>
<accession>A0ACD5VJP3</accession>
<proteinExistence type="predicted"/>